<reference evidence="2 3" key="1">
    <citation type="submission" date="2020-02" db="EMBL/GenBank/DDBJ databases">
        <title>Whole genome shotgun sequence of Streptomyces diastaticus subsp. diastaticus NBRC 13412.</title>
        <authorList>
            <person name="Ichikawa N."/>
            <person name="Komaki H."/>
            <person name="Tamura T."/>
        </authorList>
    </citation>
    <scope>NUCLEOTIDE SEQUENCE [LARGE SCALE GENOMIC DNA]</scope>
    <source>
        <strain evidence="2 3">NBRC 13412</strain>
    </source>
</reference>
<protein>
    <submittedName>
        <fullName evidence="2">Uncharacterized protein</fullName>
    </submittedName>
</protein>
<gene>
    <name evidence="2" type="ORF">Sdia_09610</name>
</gene>
<accession>A0ABQ1CIV8</accession>
<sequence length="87" mass="9253">MDQSSGRSAGVAWAMAWSPPESLNPRARPPGAVRRRGLRAGFRTVAGGLAAGSPLGEPFPRVEESPRLRPAGYQLPLPEDGKNFLTT</sequence>
<proteinExistence type="predicted"/>
<comment type="caution">
    <text evidence="2">The sequence shown here is derived from an EMBL/GenBank/DDBJ whole genome shotgun (WGS) entry which is preliminary data.</text>
</comment>
<evidence type="ECO:0000313" key="2">
    <source>
        <dbReference type="EMBL" id="GFH70193.1"/>
    </source>
</evidence>
<dbReference type="EMBL" id="BLLN01000002">
    <property type="protein sequence ID" value="GFH70193.1"/>
    <property type="molecule type" value="Genomic_DNA"/>
</dbReference>
<organism evidence="2 3">
    <name type="scientific">Streptomyces diastaticus subsp. diastaticus</name>
    <dbReference type="NCBI Taxonomy" id="68040"/>
    <lineage>
        <taxon>Bacteria</taxon>
        <taxon>Bacillati</taxon>
        <taxon>Actinomycetota</taxon>
        <taxon>Actinomycetes</taxon>
        <taxon>Kitasatosporales</taxon>
        <taxon>Streptomycetaceae</taxon>
        <taxon>Streptomyces</taxon>
        <taxon>Streptomyces diastaticus group</taxon>
    </lineage>
</organism>
<dbReference type="Proteomes" id="UP000472710">
    <property type="component" value="Unassembled WGS sequence"/>
</dbReference>
<evidence type="ECO:0000256" key="1">
    <source>
        <dbReference type="SAM" id="MobiDB-lite"/>
    </source>
</evidence>
<keyword evidence="3" id="KW-1185">Reference proteome</keyword>
<feature type="region of interest" description="Disordered" evidence="1">
    <location>
        <begin position="47"/>
        <end position="87"/>
    </location>
</feature>
<evidence type="ECO:0000313" key="3">
    <source>
        <dbReference type="Proteomes" id="UP000472710"/>
    </source>
</evidence>
<name>A0ABQ1CIV8_STRDI</name>